<dbReference type="AlphaFoldDB" id="A0A1R3IWC0"/>
<accession>A0A1R3IWC0</accession>
<gene>
    <name evidence="1" type="ORF">CCACVL1_09418</name>
</gene>
<organism evidence="1 2">
    <name type="scientific">Corchorus capsularis</name>
    <name type="common">Jute</name>
    <dbReference type="NCBI Taxonomy" id="210143"/>
    <lineage>
        <taxon>Eukaryota</taxon>
        <taxon>Viridiplantae</taxon>
        <taxon>Streptophyta</taxon>
        <taxon>Embryophyta</taxon>
        <taxon>Tracheophyta</taxon>
        <taxon>Spermatophyta</taxon>
        <taxon>Magnoliopsida</taxon>
        <taxon>eudicotyledons</taxon>
        <taxon>Gunneridae</taxon>
        <taxon>Pentapetalae</taxon>
        <taxon>rosids</taxon>
        <taxon>malvids</taxon>
        <taxon>Malvales</taxon>
        <taxon>Malvaceae</taxon>
        <taxon>Grewioideae</taxon>
        <taxon>Apeibeae</taxon>
        <taxon>Corchorus</taxon>
    </lineage>
</organism>
<name>A0A1R3IWC0_COCAP</name>
<dbReference type="EMBL" id="AWWV01009378">
    <property type="protein sequence ID" value="OMO86854.1"/>
    <property type="molecule type" value="Genomic_DNA"/>
</dbReference>
<sequence>MASLESSLAVKVFKNAGLIIKGIAKTCFVFISAHGLNRDGYFISWAPSTLSNAMTFHHGN</sequence>
<proteinExistence type="predicted"/>
<reference evidence="1 2" key="1">
    <citation type="submission" date="2013-09" db="EMBL/GenBank/DDBJ databases">
        <title>Corchorus capsularis genome sequencing.</title>
        <authorList>
            <person name="Alam M."/>
            <person name="Haque M.S."/>
            <person name="Islam M.S."/>
            <person name="Emdad E.M."/>
            <person name="Islam M.M."/>
            <person name="Ahmed B."/>
            <person name="Halim A."/>
            <person name="Hossen Q.M.M."/>
            <person name="Hossain M.Z."/>
            <person name="Ahmed R."/>
            <person name="Khan M.M."/>
            <person name="Islam R."/>
            <person name="Rashid M.M."/>
            <person name="Khan S.A."/>
            <person name="Rahman M.S."/>
            <person name="Alam M."/>
        </authorList>
    </citation>
    <scope>NUCLEOTIDE SEQUENCE [LARGE SCALE GENOMIC DNA]</scope>
    <source>
        <strain evidence="2">cv. CVL-1</strain>
        <tissue evidence="1">Whole seedling</tissue>
    </source>
</reference>
<comment type="caution">
    <text evidence="1">The sequence shown here is derived from an EMBL/GenBank/DDBJ whole genome shotgun (WGS) entry which is preliminary data.</text>
</comment>
<keyword evidence="2" id="KW-1185">Reference proteome</keyword>
<evidence type="ECO:0000313" key="1">
    <source>
        <dbReference type="EMBL" id="OMO86854.1"/>
    </source>
</evidence>
<dbReference type="Proteomes" id="UP000188268">
    <property type="component" value="Unassembled WGS sequence"/>
</dbReference>
<evidence type="ECO:0000313" key="2">
    <source>
        <dbReference type="Proteomes" id="UP000188268"/>
    </source>
</evidence>
<dbReference type="Gramene" id="OMO86854">
    <property type="protein sequence ID" value="OMO86854"/>
    <property type="gene ID" value="CCACVL1_09418"/>
</dbReference>
<protein>
    <submittedName>
        <fullName evidence="1">Uncharacterized protein</fullName>
    </submittedName>
</protein>